<evidence type="ECO:0000313" key="1">
    <source>
        <dbReference type="EMBL" id="VFB03237.1"/>
    </source>
</evidence>
<dbReference type="AlphaFoldDB" id="A0A4U8WAC2"/>
<dbReference type="Proteomes" id="UP000290013">
    <property type="component" value="Chromosome"/>
</dbReference>
<dbReference type="KEGG" id="ctai:NCTC12078_01231"/>
<name>A0A4U8WAC2_9FLAO</name>
<evidence type="ECO:0000313" key="2">
    <source>
        <dbReference type="Proteomes" id="UP000290013"/>
    </source>
</evidence>
<sequence>MLVLYIFLICNNLIGITSEKYYYDKETPKKIKIFGVLNLLFYPSTIFSTGCSGLNIDTISFCKCSNLYVFSKFVLAVWSPFG</sequence>
<protein>
    <submittedName>
        <fullName evidence="1">Uncharacterized protein</fullName>
    </submittedName>
</protein>
<proteinExistence type="predicted"/>
<reference evidence="1 2" key="1">
    <citation type="submission" date="2019-02" db="EMBL/GenBank/DDBJ databases">
        <authorList>
            <consortium name="Pathogen Informatics"/>
        </authorList>
    </citation>
    <scope>NUCLEOTIDE SEQUENCE [LARGE SCALE GENOMIC DNA]</scope>
    <source>
        <strain evidence="1 2">3012STDY6944375</strain>
    </source>
</reference>
<accession>A0A4U8WAC2</accession>
<organism evidence="1 2">
    <name type="scientific">Chryseobacterium taihuense</name>
    <dbReference type="NCBI Taxonomy" id="1141221"/>
    <lineage>
        <taxon>Bacteria</taxon>
        <taxon>Pseudomonadati</taxon>
        <taxon>Bacteroidota</taxon>
        <taxon>Flavobacteriia</taxon>
        <taxon>Flavobacteriales</taxon>
        <taxon>Weeksellaceae</taxon>
        <taxon>Chryseobacterium group</taxon>
        <taxon>Chryseobacterium</taxon>
    </lineage>
</organism>
<dbReference type="EMBL" id="LR215974">
    <property type="protein sequence ID" value="VFB03237.1"/>
    <property type="molecule type" value="Genomic_DNA"/>
</dbReference>
<gene>
    <name evidence="1" type="ORF">NCTC12078_01231</name>
</gene>